<dbReference type="InterPro" id="IPR010929">
    <property type="entry name" value="PDR_CDR_ABC"/>
</dbReference>
<dbReference type="PROSITE" id="PS50893">
    <property type="entry name" value="ABC_TRANSPORTER_2"/>
    <property type="match status" value="2"/>
</dbReference>
<dbReference type="InterPro" id="IPR013525">
    <property type="entry name" value="ABC2_TM"/>
</dbReference>
<evidence type="ECO:0000256" key="10">
    <source>
        <dbReference type="SAM" id="Coils"/>
    </source>
</evidence>
<dbReference type="Pfam" id="PF06422">
    <property type="entry name" value="PDR_CDR"/>
    <property type="match status" value="1"/>
</dbReference>
<evidence type="ECO:0000256" key="5">
    <source>
        <dbReference type="ARBA" id="ARBA00022737"/>
    </source>
</evidence>
<feature type="transmembrane region" description="Helical" evidence="11">
    <location>
        <begin position="534"/>
        <end position="561"/>
    </location>
</feature>
<accession>A0A1Q3A078</accession>
<feature type="transmembrane region" description="Helical" evidence="11">
    <location>
        <begin position="1190"/>
        <end position="1210"/>
    </location>
</feature>
<comment type="subcellular location">
    <subcellularLocation>
        <location evidence="1">Membrane</location>
        <topology evidence="1">Multi-pass membrane protein</topology>
    </subcellularLocation>
</comment>
<dbReference type="FunFam" id="3.40.50.300:FF:000054">
    <property type="entry name" value="ABC multidrug transporter atrF"/>
    <property type="match status" value="1"/>
</dbReference>
<keyword evidence="6" id="KW-0547">Nucleotide-binding</keyword>
<dbReference type="InterPro" id="IPR003593">
    <property type="entry name" value="AAA+_ATPase"/>
</dbReference>
<dbReference type="GO" id="GO:0140359">
    <property type="term" value="F:ABC-type transporter activity"/>
    <property type="evidence" value="ECO:0007669"/>
    <property type="project" value="InterPro"/>
</dbReference>
<dbReference type="PANTHER" id="PTHR19241">
    <property type="entry name" value="ATP-BINDING CASSETTE TRANSPORTER"/>
    <property type="match status" value="1"/>
</dbReference>
<evidence type="ECO:0000256" key="3">
    <source>
        <dbReference type="ARBA" id="ARBA00022448"/>
    </source>
</evidence>
<dbReference type="SMART" id="SM00382">
    <property type="entry name" value="AAA"/>
    <property type="match status" value="2"/>
</dbReference>
<evidence type="ECO:0000256" key="11">
    <source>
        <dbReference type="SAM" id="Phobius"/>
    </source>
</evidence>
<evidence type="ECO:0000256" key="7">
    <source>
        <dbReference type="ARBA" id="ARBA00022840"/>
    </source>
</evidence>
<keyword evidence="4 11" id="KW-0812">Transmembrane</keyword>
<evidence type="ECO:0000256" key="6">
    <source>
        <dbReference type="ARBA" id="ARBA00022741"/>
    </source>
</evidence>
<feature type="transmembrane region" description="Helical" evidence="11">
    <location>
        <begin position="1222"/>
        <end position="1241"/>
    </location>
</feature>
<proteinExistence type="inferred from homology"/>
<dbReference type="Pfam" id="PF01061">
    <property type="entry name" value="ABC2_membrane"/>
    <property type="match status" value="2"/>
</dbReference>
<feature type="coiled-coil region" evidence="10">
    <location>
        <begin position="1128"/>
        <end position="1155"/>
    </location>
</feature>
<dbReference type="InterPro" id="IPR027417">
    <property type="entry name" value="P-loop_NTPase"/>
</dbReference>
<dbReference type="eggNOG" id="KOG0065">
    <property type="taxonomic scope" value="Eukaryota"/>
</dbReference>
<feature type="transmembrane region" description="Helical" evidence="11">
    <location>
        <begin position="1340"/>
        <end position="1358"/>
    </location>
</feature>
<dbReference type="InterPro" id="IPR034001">
    <property type="entry name" value="ABCG_PDR_1"/>
</dbReference>
<keyword evidence="10" id="KW-0175">Coiled coil</keyword>
<organism evidence="13 14">
    <name type="scientific">Zygosaccharomyces rouxii</name>
    <dbReference type="NCBI Taxonomy" id="4956"/>
    <lineage>
        <taxon>Eukaryota</taxon>
        <taxon>Fungi</taxon>
        <taxon>Dikarya</taxon>
        <taxon>Ascomycota</taxon>
        <taxon>Saccharomycotina</taxon>
        <taxon>Saccharomycetes</taxon>
        <taxon>Saccharomycetales</taxon>
        <taxon>Saccharomycetaceae</taxon>
        <taxon>Zygosaccharomyces</taxon>
    </lineage>
</organism>
<evidence type="ECO:0000256" key="8">
    <source>
        <dbReference type="ARBA" id="ARBA00022989"/>
    </source>
</evidence>
<sequence>MAEGSPSDSFVTADGQMAYGGFDEVTKNNVRNAVESFVKSNLDRSDLMKLDSSQEVAGINPIGLKEGDPDYDTRLDPNSDSFSSKEWIKNLAKIKEVDPDYFKPHKLGCCWKNLSVVGDSSDISYQSTFGNVPCKIIGWVSRYVRPSRKSHKFQILKSMDGIVNPGELLVVLGRPGSGCTTLLKSVSSNAHGVHVSEDSTISYNGIAPSEIKKHFRGEVVYNAETDIHIPNISVYQTLLTVARLKTPQNRIKGVDRESWANHIAEVAMAMYGLSHTRDTKVGNEVVRGVSGGERKRVSIAEVTICGSKFQCWDNATRGLDSATALEFVKALRAQADIENSAACVAIYQCSKDAYDLFDKVCVMHGGYQIYFGAAKDAKRYFEKMGYYCPSRQTTPDFLTSITSCAERIVNKEFIERDVFVPQTAEEMSDYWRSSQEFKELQQVINQQLDQNREESLNLLRNSHKAAQSRRVRTSSPYTVNYYMQIKYMMIRNVWRIFNSPGVTLVRFFGNIVMALVIGSMFYKVEKHTTTETFYYRGAAMFYSILINGFSSLIEIFALFEARPITEKHKRYSLYRPSADAFASFLADVPAKVVSSVCFSVIFYFLVHFRRDPGRFFFYLLINIVVSFVMSHLFRCVGSLSKTIVGAMVPASMLLLCVALYTGFSIPKRSMHGWSKWIWYIDPLSYLFEALMTNEFHGRKFPCASYIPNGPQYQNNTGDQRVCSVVGSVPGQNYVLGDNYIKLSYEYEIKHKWRGFGVGMAYVVFFFFLYLLICEYNEAAKQKGDLLVFPQSVVRKMHKRNALKQQTFDSEDIEKNSALSANDATNKTLITDSSEDSPDEQIKAISLRQSDSVVHWRDLCYEVRIKRESKRILNNIDGWVKPGTLTALMGASGAGKTTLLDCLAERVTTGVITGGIFVDGKLRDESFPRSIGYCQQQDLHLKTATVRESLLFSAMLRQPKSVPASEKRKYVEEVINVLEMEPYADAIVGVAGEGLNVEQRKRLTIGVELVAKPKLLIFLDEPTSGLDSQTAWSICQLIRKLANRGQAILCTIHQPSAVLIQEFDRLLFLQKGGETVYFGELGDECNIMVDYFERNGAHKCPPNANPAEWMLEVVGAAPGSHANRNYHEVWKTSKEYQEVQCELDRLERELKGHNGDEDNGERHKSYATDIFSQIVIVSHRFFQQYWRSPQYLYPKLFLTAFNEMFIGFTFFKEKKSLQGIQNQMLSTFVFCVVFNALLQQFLPVYVEQRNLYEARERPSRTFSWFAFIVSQIIVEVPWNILAGTIGFFVYYYPVGFYQNASEAHQLHERGALYWLFCTAFFVWVGSMGILANSFVEYAAEAANLALLCFAFSLAFNGVLAPPDKIPRFWIFMHRVSPLTYYIDSALSVGMANVDVKCSDYEYVKFSPSANQTCGQYMDPYIKSIGTGYLANPNATDQCRFCPISKTNDFLKTRGSYYSHRWRNYGIFICFIAFNYVAAIFFYWLARVPKGNRVSKKSKG</sequence>
<comment type="caution">
    <text evidence="13">The sequence shown here is derived from an EMBL/GenBank/DDBJ whole genome shotgun (WGS) entry which is preliminary data.</text>
</comment>
<keyword evidence="7" id="KW-0067">ATP-binding</keyword>
<dbReference type="NCBIfam" id="TIGR00956">
    <property type="entry name" value="3a01205"/>
    <property type="match status" value="1"/>
</dbReference>
<feature type="domain" description="ABC transporter" evidence="12">
    <location>
        <begin position="141"/>
        <end position="390"/>
    </location>
</feature>
<dbReference type="InterPro" id="IPR029481">
    <property type="entry name" value="ABC_trans_N"/>
</dbReference>
<dbReference type="InterPro" id="IPR034003">
    <property type="entry name" value="ABCG_PDR_2"/>
</dbReference>
<dbReference type="GO" id="GO:1990961">
    <property type="term" value="P:xenobiotic detoxification by transmembrane export across the plasma membrane"/>
    <property type="evidence" value="ECO:0007669"/>
    <property type="project" value="InterPro"/>
</dbReference>
<dbReference type="InterPro" id="IPR017871">
    <property type="entry name" value="ABC_transporter-like_CS"/>
</dbReference>
<evidence type="ECO:0000256" key="2">
    <source>
        <dbReference type="ARBA" id="ARBA00006012"/>
    </source>
</evidence>
<keyword evidence="3" id="KW-0813">Transport</keyword>
<dbReference type="InterPro" id="IPR043926">
    <property type="entry name" value="ABCG_dom"/>
</dbReference>
<dbReference type="InterPro" id="IPR005285">
    <property type="entry name" value="Drug-R_PDR/CDR"/>
</dbReference>
<dbReference type="GO" id="GO:0016020">
    <property type="term" value="C:membrane"/>
    <property type="evidence" value="ECO:0007669"/>
    <property type="project" value="UniProtKB-SubCell"/>
</dbReference>
<feature type="transmembrane region" description="Helical" evidence="11">
    <location>
        <begin position="504"/>
        <end position="522"/>
    </location>
</feature>
<feature type="transmembrane region" description="Helical" evidence="11">
    <location>
        <begin position="1463"/>
        <end position="1484"/>
    </location>
</feature>
<protein>
    <recommendedName>
        <fullName evidence="12">ABC transporter domain-containing protein</fullName>
    </recommendedName>
</protein>
<feature type="transmembrane region" description="Helical" evidence="11">
    <location>
        <begin position="639"/>
        <end position="660"/>
    </location>
</feature>
<evidence type="ECO:0000256" key="4">
    <source>
        <dbReference type="ARBA" id="ARBA00022692"/>
    </source>
</evidence>
<feature type="transmembrane region" description="Helical" evidence="11">
    <location>
        <begin position="752"/>
        <end position="772"/>
    </location>
</feature>
<dbReference type="OMA" id="FIMVLAM"/>
<dbReference type="FunFam" id="3.40.50.300:FF:001262">
    <property type="entry name" value="ABC transporter CDR4"/>
    <property type="match status" value="1"/>
</dbReference>
<keyword evidence="8 11" id="KW-1133">Transmembrane helix</keyword>
<name>A0A1Q3A078_ZYGRO</name>
<dbReference type="PROSITE" id="PS00211">
    <property type="entry name" value="ABC_TRANSPORTER_1"/>
    <property type="match status" value="1"/>
</dbReference>
<evidence type="ECO:0000259" key="12">
    <source>
        <dbReference type="PROSITE" id="PS50893"/>
    </source>
</evidence>
<dbReference type="Pfam" id="PF14510">
    <property type="entry name" value="ABC_trans_N"/>
    <property type="match status" value="1"/>
</dbReference>
<dbReference type="CDD" id="cd03233">
    <property type="entry name" value="ABCG_PDR_domain1"/>
    <property type="match status" value="1"/>
</dbReference>
<feature type="transmembrane region" description="Helical" evidence="11">
    <location>
        <begin position="1261"/>
        <end position="1290"/>
    </location>
</feature>
<dbReference type="CDD" id="cd03232">
    <property type="entry name" value="ABCG_PDR_domain2"/>
    <property type="match status" value="1"/>
</dbReference>
<feature type="transmembrane region" description="Helical" evidence="11">
    <location>
        <begin position="615"/>
        <end position="633"/>
    </location>
</feature>
<dbReference type="EMBL" id="BDGX01000014">
    <property type="protein sequence ID" value="GAV49100.1"/>
    <property type="molecule type" value="Genomic_DNA"/>
</dbReference>
<dbReference type="Proteomes" id="UP000187013">
    <property type="component" value="Unassembled WGS sequence"/>
</dbReference>
<keyword evidence="9 11" id="KW-0472">Membrane</keyword>
<keyword evidence="5" id="KW-0677">Repeat</keyword>
<evidence type="ECO:0000256" key="1">
    <source>
        <dbReference type="ARBA" id="ARBA00004141"/>
    </source>
</evidence>
<dbReference type="GO" id="GO:0016887">
    <property type="term" value="F:ATP hydrolysis activity"/>
    <property type="evidence" value="ECO:0007669"/>
    <property type="project" value="InterPro"/>
</dbReference>
<dbReference type="Gene3D" id="3.40.50.300">
    <property type="entry name" value="P-loop containing nucleotide triphosphate hydrolases"/>
    <property type="match status" value="2"/>
</dbReference>
<feature type="transmembrane region" description="Helical" evidence="11">
    <location>
        <begin position="1311"/>
        <end position="1334"/>
    </location>
</feature>
<dbReference type="InterPro" id="IPR003439">
    <property type="entry name" value="ABC_transporter-like_ATP-bd"/>
</dbReference>
<dbReference type="Pfam" id="PF19055">
    <property type="entry name" value="ABC2_membrane_7"/>
    <property type="match status" value="1"/>
</dbReference>
<evidence type="ECO:0000313" key="14">
    <source>
        <dbReference type="Proteomes" id="UP000187013"/>
    </source>
</evidence>
<dbReference type="GO" id="GO:0005524">
    <property type="term" value="F:ATP binding"/>
    <property type="evidence" value="ECO:0007669"/>
    <property type="project" value="UniProtKB-KW"/>
</dbReference>
<comment type="similarity">
    <text evidence="2">Belongs to the ABC transporter superfamily. ABCG family. PDR (TC 3.A.1.205) subfamily.</text>
</comment>
<dbReference type="SUPFAM" id="SSF52540">
    <property type="entry name" value="P-loop containing nucleoside triphosphate hydrolases"/>
    <property type="match status" value="2"/>
</dbReference>
<evidence type="ECO:0000313" key="13">
    <source>
        <dbReference type="EMBL" id="GAV49100.1"/>
    </source>
</evidence>
<dbReference type="OrthoDB" id="245989at2759"/>
<dbReference type="Pfam" id="PF00005">
    <property type="entry name" value="ABC_tran"/>
    <property type="match status" value="2"/>
</dbReference>
<feature type="transmembrane region" description="Helical" evidence="11">
    <location>
        <begin position="581"/>
        <end position="606"/>
    </location>
</feature>
<feature type="domain" description="ABC transporter" evidence="12">
    <location>
        <begin position="853"/>
        <end position="1096"/>
    </location>
</feature>
<gene>
    <name evidence="13" type="ORF">ZYGR_0N05050</name>
</gene>
<reference evidence="13 14" key="1">
    <citation type="submission" date="2016-08" db="EMBL/GenBank/DDBJ databases">
        <title>Draft genome sequence of allopolyploid Zygosaccharomyces rouxii.</title>
        <authorList>
            <person name="Watanabe J."/>
            <person name="Uehara K."/>
            <person name="Mogi Y."/>
            <person name="Tsukioka Y."/>
        </authorList>
    </citation>
    <scope>NUCLEOTIDE SEQUENCE [LARGE SCALE GENOMIC DNA]</scope>
    <source>
        <strain evidence="13 14">NBRC 110957</strain>
    </source>
</reference>
<evidence type="ECO:0000256" key="9">
    <source>
        <dbReference type="ARBA" id="ARBA00023136"/>
    </source>
</evidence>